<dbReference type="Pfam" id="PF03354">
    <property type="entry name" value="TerL_ATPase"/>
    <property type="match status" value="1"/>
</dbReference>
<proteinExistence type="predicted"/>
<protein>
    <submittedName>
        <fullName evidence="1">Uncharacterized protein</fullName>
    </submittedName>
</protein>
<dbReference type="RefSeq" id="WP_077834442.1">
    <property type="nucleotide sequence ID" value="NZ_CP096983.1"/>
</dbReference>
<dbReference type="KEGG" id="crw:CROST_025260"/>
<organism evidence="1 2">
    <name type="scientific">Clostridium felsineum</name>
    <dbReference type="NCBI Taxonomy" id="36839"/>
    <lineage>
        <taxon>Bacteria</taxon>
        <taxon>Bacillati</taxon>
        <taxon>Bacillota</taxon>
        <taxon>Clostridia</taxon>
        <taxon>Eubacteriales</taxon>
        <taxon>Clostridiaceae</taxon>
        <taxon>Clostridium</taxon>
    </lineage>
</organism>
<dbReference type="STRING" id="84029.CROST_24590"/>
<keyword evidence="2" id="KW-1185">Reference proteome</keyword>
<evidence type="ECO:0000313" key="1">
    <source>
        <dbReference type="EMBL" id="URZ11809.1"/>
    </source>
</evidence>
<dbReference type="EMBL" id="CP096983">
    <property type="protein sequence ID" value="URZ11809.1"/>
    <property type="molecule type" value="Genomic_DNA"/>
</dbReference>
<dbReference type="InterPro" id="IPR046462">
    <property type="entry name" value="TerL_nuclease"/>
</dbReference>
<name>A0A1S8L4F9_9CLOT</name>
<dbReference type="GO" id="GO:0004519">
    <property type="term" value="F:endonuclease activity"/>
    <property type="evidence" value="ECO:0007669"/>
    <property type="project" value="InterPro"/>
</dbReference>
<reference evidence="1 2" key="1">
    <citation type="submission" date="2022-04" db="EMBL/GenBank/DDBJ databases">
        <title>Genome sequence of C. roseum typestrain.</title>
        <authorList>
            <person name="Poehlein A."/>
            <person name="Schoch T."/>
            <person name="Duerre P."/>
            <person name="Daniel R."/>
        </authorList>
    </citation>
    <scope>NUCLEOTIDE SEQUENCE [LARGE SCALE GENOMIC DNA]</scope>
    <source>
        <strain evidence="1 2">DSM 7320</strain>
    </source>
</reference>
<dbReference type="InterPro" id="IPR046461">
    <property type="entry name" value="TerL_ATPase"/>
</dbReference>
<dbReference type="InterPro" id="IPR027417">
    <property type="entry name" value="P-loop_NTPase"/>
</dbReference>
<dbReference type="Proteomes" id="UP000190951">
    <property type="component" value="Chromosome"/>
</dbReference>
<dbReference type="AlphaFoldDB" id="A0A1S8L4F9"/>
<dbReference type="InterPro" id="IPR005021">
    <property type="entry name" value="Terminase_largesu-like"/>
</dbReference>
<dbReference type="Pfam" id="PF20441">
    <property type="entry name" value="TerL_nuclease"/>
    <property type="match status" value="1"/>
</dbReference>
<gene>
    <name evidence="1" type="ORF">CROST_025260</name>
</gene>
<evidence type="ECO:0000313" key="2">
    <source>
        <dbReference type="Proteomes" id="UP000190951"/>
    </source>
</evidence>
<sequence>MLLLDKAMKYANDVIEGKEITTKEVKQQCKIFLNDYNKRQYEDEFEFYFAEDKLNIINNLLKLLNFATGLNVVNKPILEGLWGFQAFLLCNFFGWRFKKDKNKYRYREVTLFITRKNAKTFICALIMLILMLTEDNYSEFYSICLDRSLAGEVKKAMTQIIQASPAISKYFKTSLTLSSKIECKLTHSFYQARTAEGNRNNAIRPSAFICDEMGAMRDYKNYEAMKSGQLSVKNPVRFRATTAYAESESIMPNELDYIRKVFNGVIDDERMFALIYYAEDEHKWDDVGLMQSNPLRIEENYNEIMDNRTKALNNPSEQTEFLTKHMNIFVQENEDEKYLDYKAWEKGRLDKIDLTGKEVIVSVDASLTTDLTAIVIMYKENDKYYIIAHAYLPRNSLIKRREKIDYEQMERLGYCTITDGDIVDYMLLENEIRGIEDKYKCKIKSIVSDPYNMLQTMQNLSEDYDVILLKQTYGNLSPAIKDFQQEVYKGNVFYKENKILDWCVSCATTIKGKVSGDVLLAKENKNKQRIDLIVAAIFCHTQLYLQEDKIELTEDSISDFYSNFK</sequence>
<dbReference type="PANTHER" id="PTHR41287">
    <property type="match status" value="1"/>
</dbReference>
<dbReference type="Gene3D" id="3.40.50.300">
    <property type="entry name" value="P-loop containing nucleotide triphosphate hydrolases"/>
    <property type="match status" value="1"/>
</dbReference>
<dbReference type="PANTHER" id="PTHR41287:SF1">
    <property type="entry name" value="PROTEIN YMFN"/>
    <property type="match status" value="1"/>
</dbReference>
<accession>A0A1S8L4F9</accession>